<evidence type="ECO:0000313" key="1">
    <source>
        <dbReference type="EMBL" id="KAJ9068748.1"/>
    </source>
</evidence>
<evidence type="ECO:0000313" key="2">
    <source>
        <dbReference type="Proteomes" id="UP001165960"/>
    </source>
</evidence>
<reference evidence="1" key="1">
    <citation type="submission" date="2022-04" db="EMBL/GenBank/DDBJ databases">
        <title>Genome of the entomopathogenic fungus Entomophthora muscae.</title>
        <authorList>
            <person name="Elya C."/>
            <person name="Lovett B.R."/>
            <person name="Lee E."/>
            <person name="Macias A.M."/>
            <person name="Hajek A.E."/>
            <person name="De Bivort B.L."/>
            <person name="Kasson M.T."/>
            <person name="De Fine Licht H.H."/>
            <person name="Stajich J.E."/>
        </authorList>
    </citation>
    <scope>NUCLEOTIDE SEQUENCE</scope>
    <source>
        <strain evidence="1">Berkeley</strain>
    </source>
</reference>
<proteinExistence type="predicted"/>
<sequence>MGEADTIPTFKLLLIGNSSVGKSSILLRFTDDTFLPQEDISATIGVDFKAKVIDIDSKKYKLTIWDTAGQERFRTLTSSYYRGAHGVILVYDVTNRETFNNLEQWFSELNTYCSNKDVIKMIVGNKVDKETVRAVTRQEGIDYARSMETLFIECSAKTKLGIQQAVEELVRKIISTPTLWQKQKSPSVIKVADDSSAYDEEGAQCSC</sequence>
<dbReference type="Proteomes" id="UP001165960">
    <property type="component" value="Unassembled WGS sequence"/>
</dbReference>
<protein>
    <submittedName>
        <fullName evidence="1">Ras- protein Rab-18</fullName>
    </submittedName>
</protein>
<dbReference type="EMBL" id="QTSX02003694">
    <property type="protein sequence ID" value="KAJ9068748.1"/>
    <property type="molecule type" value="Genomic_DNA"/>
</dbReference>
<gene>
    <name evidence="1" type="primary">RAB18_2</name>
    <name evidence="1" type="ORF">DSO57_1025510</name>
</gene>
<comment type="caution">
    <text evidence="1">The sequence shown here is derived from an EMBL/GenBank/DDBJ whole genome shotgun (WGS) entry which is preliminary data.</text>
</comment>
<keyword evidence="2" id="KW-1185">Reference proteome</keyword>
<accession>A0ACC2T2C8</accession>
<organism evidence="1 2">
    <name type="scientific">Entomophthora muscae</name>
    <dbReference type="NCBI Taxonomy" id="34485"/>
    <lineage>
        <taxon>Eukaryota</taxon>
        <taxon>Fungi</taxon>
        <taxon>Fungi incertae sedis</taxon>
        <taxon>Zoopagomycota</taxon>
        <taxon>Entomophthoromycotina</taxon>
        <taxon>Entomophthoromycetes</taxon>
        <taxon>Entomophthorales</taxon>
        <taxon>Entomophthoraceae</taxon>
        <taxon>Entomophthora</taxon>
    </lineage>
</organism>
<name>A0ACC2T2C8_9FUNG</name>